<name>A0AC34G1M7_9BILA</name>
<dbReference type="WBParaSite" id="ES5_v2.g23521.t1">
    <property type="protein sequence ID" value="ES5_v2.g23521.t1"/>
    <property type="gene ID" value="ES5_v2.g23521"/>
</dbReference>
<evidence type="ECO:0000313" key="1">
    <source>
        <dbReference type="Proteomes" id="UP000887579"/>
    </source>
</evidence>
<proteinExistence type="predicted"/>
<sequence length="147" mass="16908">MSHNWHYILSNDKQLVGNDGKYSNLNLNQNYRCKTIVTSEKLPRKNRRINGNTYDKFTSEKFFRINSTKEVAFPLGIYGNQSKKEKLDSTTTNSDFIKSSTLSLHIAAYENSVETSNECNEEEFLKKNSAKHIFVGLSSFFVQVSFT</sequence>
<accession>A0AC34G1M7</accession>
<protein>
    <submittedName>
        <fullName evidence="2">Uncharacterized protein</fullName>
    </submittedName>
</protein>
<dbReference type="Proteomes" id="UP000887579">
    <property type="component" value="Unplaced"/>
</dbReference>
<organism evidence="1 2">
    <name type="scientific">Panagrolaimus sp. ES5</name>
    <dbReference type="NCBI Taxonomy" id="591445"/>
    <lineage>
        <taxon>Eukaryota</taxon>
        <taxon>Metazoa</taxon>
        <taxon>Ecdysozoa</taxon>
        <taxon>Nematoda</taxon>
        <taxon>Chromadorea</taxon>
        <taxon>Rhabditida</taxon>
        <taxon>Tylenchina</taxon>
        <taxon>Panagrolaimomorpha</taxon>
        <taxon>Panagrolaimoidea</taxon>
        <taxon>Panagrolaimidae</taxon>
        <taxon>Panagrolaimus</taxon>
    </lineage>
</organism>
<reference evidence="2" key="1">
    <citation type="submission" date="2022-11" db="UniProtKB">
        <authorList>
            <consortium name="WormBaseParasite"/>
        </authorList>
    </citation>
    <scope>IDENTIFICATION</scope>
</reference>
<evidence type="ECO:0000313" key="2">
    <source>
        <dbReference type="WBParaSite" id="ES5_v2.g23521.t1"/>
    </source>
</evidence>